<organism evidence="1 2">
    <name type="scientific">Hymenobacter chitinivorans DSM 11115</name>
    <dbReference type="NCBI Taxonomy" id="1121954"/>
    <lineage>
        <taxon>Bacteria</taxon>
        <taxon>Pseudomonadati</taxon>
        <taxon>Bacteroidota</taxon>
        <taxon>Cytophagia</taxon>
        <taxon>Cytophagales</taxon>
        <taxon>Hymenobacteraceae</taxon>
        <taxon>Hymenobacter</taxon>
    </lineage>
</organism>
<reference evidence="1 2" key="1">
    <citation type="submission" date="2017-11" db="EMBL/GenBank/DDBJ databases">
        <title>Genomic Encyclopedia of Archaeal and Bacterial Type Strains, Phase II (KMG-II): From Individual Species to Whole Genera.</title>
        <authorList>
            <person name="Goeker M."/>
        </authorList>
    </citation>
    <scope>NUCLEOTIDE SEQUENCE [LARGE SCALE GENOMIC DNA]</scope>
    <source>
        <strain evidence="1 2">DSM 11115</strain>
    </source>
</reference>
<evidence type="ECO:0000313" key="2">
    <source>
        <dbReference type="Proteomes" id="UP000228535"/>
    </source>
</evidence>
<dbReference type="Pfam" id="PF14078">
    <property type="entry name" value="DUF4259"/>
    <property type="match status" value="1"/>
</dbReference>
<evidence type="ECO:0000313" key="1">
    <source>
        <dbReference type="EMBL" id="PJJ60497.1"/>
    </source>
</evidence>
<keyword evidence="2" id="KW-1185">Reference proteome</keyword>
<dbReference type="AlphaFoldDB" id="A0A2M9BRD2"/>
<name>A0A2M9BRD2_9BACT</name>
<sequence length="131" mass="14426">MGTWGYYNFDNDAAADFAEDFRDNHTEAVLYEALATAAEEEGALEAAEASEALAAAEIVAAILGKPAQEFPVDLIPVIVKLDASESEDLRELAIEAVEAVVRKSELQEQWAAKDDYPNWQQLQQGLLERLK</sequence>
<comment type="caution">
    <text evidence="1">The sequence shown here is derived from an EMBL/GenBank/DDBJ whole genome shotgun (WGS) entry which is preliminary data.</text>
</comment>
<dbReference type="InterPro" id="IPR025355">
    <property type="entry name" value="DUF4259"/>
</dbReference>
<gene>
    <name evidence="1" type="ORF">CLV45_1926</name>
</gene>
<accession>A0A2M9BRD2</accession>
<protein>
    <submittedName>
        <fullName evidence="1">Uncharacterized protein DUF4259</fullName>
    </submittedName>
</protein>
<dbReference type="Proteomes" id="UP000228535">
    <property type="component" value="Unassembled WGS sequence"/>
</dbReference>
<dbReference type="EMBL" id="PGFA01000001">
    <property type="protein sequence ID" value="PJJ60497.1"/>
    <property type="molecule type" value="Genomic_DNA"/>
</dbReference>
<proteinExistence type="predicted"/>